<dbReference type="AlphaFoldDB" id="A0A1X2GCN9"/>
<reference evidence="4 5" key="1">
    <citation type="submission" date="2016-07" db="EMBL/GenBank/DDBJ databases">
        <title>Pervasive Adenine N6-methylation of Active Genes in Fungi.</title>
        <authorList>
            <consortium name="DOE Joint Genome Institute"/>
            <person name="Mondo S.J."/>
            <person name="Dannebaum R.O."/>
            <person name="Kuo R.C."/>
            <person name="Labutti K."/>
            <person name="Haridas S."/>
            <person name="Kuo A."/>
            <person name="Salamov A."/>
            <person name="Ahrendt S.R."/>
            <person name="Lipzen A."/>
            <person name="Sullivan W."/>
            <person name="Andreopoulos W.B."/>
            <person name="Clum A."/>
            <person name="Lindquist E."/>
            <person name="Daum C."/>
            <person name="Ramamoorthy G.K."/>
            <person name="Gryganskyi A."/>
            <person name="Culley D."/>
            <person name="Magnuson J.K."/>
            <person name="James T.Y."/>
            <person name="O'Malley M.A."/>
            <person name="Stajich J.E."/>
            <person name="Spatafora J.W."/>
            <person name="Visel A."/>
            <person name="Grigoriev I.V."/>
        </authorList>
    </citation>
    <scope>NUCLEOTIDE SEQUENCE [LARGE SCALE GENOMIC DNA]</scope>
    <source>
        <strain evidence="4 5">NRRL 3301</strain>
    </source>
</reference>
<organism evidence="4 5">
    <name type="scientific">Hesseltinella vesiculosa</name>
    <dbReference type="NCBI Taxonomy" id="101127"/>
    <lineage>
        <taxon>Eukaryota</taxon>
        <taxon>Fungi</taxon>
        <taxon>Fungi incertae sedis</taxon>
        <taxon>Mucoromycota</taxon>
        <taxon>Mucoromycotina</taxon>
        <taxon>Mucoromycetes</taxon>
        <taxon>Mucorales</taxon>
        <taxon>Cunninghamellaceae</taxon>
        <taxon>Hesseltinella</taxon>
    </lineage>
</organism>
<dbReference type="SMART" id="SM00320">
    <property type="entry name" value="WD40"/>
    <property type="match status" value="4"/>
</dbReference>
<dbReference type="SUPFAM" id="SSF50978">
    <property type="entry name" value="WD40 repeat-like"/>
    <property type="match status" value="1"/>
</dbReference>
<keyword evidence="5" id="KW-1185">Reference proteome</keyword>
<protein>
    <submittedName>
        <fullName evidence="4">WD40 repeat-like protein</fullName>
    </submittedName>
</protein>
<dbReference type="Gene3D" id="2.130.10.10">
    <property type="entry name" value="YVTN repeat-like/Quinoprotein amine dehydrogenase"/>
    <property type="match status" value="2"/>
</dbReference>
<dbReference type="Pfam" id="PF00400">
    <property type="entry name" value="WD40"/>
    <property type="match status" value="3"/>
</dbReference>
<dbReference type="InterPro" id="IPR001680">
    <property type="entry name" value="WD40_rpt"/>
</dbReference>
<dbReference type="InterPro" id="IPR015943">
    <property type="entry name" value="WD40/YVTN_repeat-like_dom_sf"/>
</dbReference>
<feature type="repeat" description="WD" evidence="3">
    <location>
        <begin position="391"/>
        <end position="420"/>
    </location>
</feature>
<keyword evidence="2" id="KW-0677">Repeat</keyword>
<dbReference type="STRING" id="101127.A0A1X2GCN9"/>
<dbReference type="PROSITE" id="PS50294">
    <property type="entry name" value="WD_REPEATS_REGION"/>
    <property type="match status" value="1"/>
</dbReference>
<comment type="caution">
    <text evidence="4">The sequence shown here is derived from an EMBL/GenBank/DDBJ whole genome shotgun (WGS) entry which is preliminary data.</text>
</comment>
<evidence type="ECO:0000313" key="4">
    <source>
        <dbReference type="EMBL" id="ORX50807.1"/>
    </source>
</evidence>
<proteinExistence type="predicted"/>
<sequence length="430" mass="47661">MPVTEAQAHALVARFMQYYNYNTTLEAFQEEAAAYFTDPSQTSLPSNDLDTVLQAVSQLTLGEQRTVTLPPCDGHFCSTLHTTHDHWHGVNILTVSSEPTNNIVATSAIDKTVKVHHLDGSQPAQVYRHHDAPVLSIAFHPAYTNLMLTTSMDGSAALVDLSRQNPDDALVQRFRDHQRYVVQGVFSPSTSPQHYLCTASYDRTVRVYHWNDPDGDVHYQSIGKVGPFAGNVESICFLPRSPVDAQDAQHMLVAVQNDNYLHVLSLQPQGVQLTRKINMNANGDDWISFSPVWISMYPAAPTSSGAKDDRNDPLGSLVLVSTNHSSGRMILLDTTSGKQIQNYYVHPSNNEFLTRRHVFHPSGTCFYAIGSELDNAIKVVETGSGQVVASLTGHSAMIRSLTLHHDHLLTCGYDHTVKLWGEPFSQQNLR</sequence>
<dbReference type="InterPro" id="IPR036322">
    <property type="entry name" value="WD40_repeat_dom_sf"/>
</dbReference>
<gene>
    <name evidence="4" type="ORF">DM01DRAFT_1408812</name>
</gene>
<dbReference type="Proteomes" id="UP000242146">
    <property type="component" value="Unassembled WGS sequence"/>
</dbReference>
<name>A0A1X2GCN9_9FUNG</name>
<dbReference type="OrthoDB" id="1932312at2759"/>
<evidence type="ECO:0000256" key="3">
    <source>
        <dbReference type="PROSITE-ProRule" id="PRU00221"/>
    </source>
</evidence>
<dbReference type="PROSITE" id="PS50082">
    <property type="entry name" value="WD_REPEATS_2"/>
    <property type="match status" value="1"/>
</dbReference>
<evidence type="ECO:0000313" key="5">
    <source>
        <dbReference type="Proteomes" id="UP000242146"/>
    </source>
</evidence>
<keyword evidence="1 3" id="KW-0853">WD repeat</keyword>
<dbReference type="PANTHER" id="PTHR19848">
    <property type="entry name" value="WD40 REPEAT PROTEIN"/>
    <property type="match status" value="1"/>
</dbReference>
<evidence type="ECO:0000256" key="2">
    <source>
        <dbReference type="ARBA" id="ARBA00022737"/>
    </source>
</evidence>
<evidence type="ECO:0000256" key="1">
    <source>
        <dbReference type="ARBA" id="ARBA00022574"/>
    </source>
</evidence>
<dbReference type="PANTHER" id="PTHR19848:SF8">
    <property type="entry name" value="F-BOX AND WD REPEAT DOMAIN CONTAINING 7"/>
    <property type="match status" value="1"/>
</dbReference>
<dbReference type="EMBL" id="MCGT01000022">
    <property type="protein sequence ID" value="ORX50807.1"/>
    <property type="molecule type" value="Genomic_DNA"/>
</dbReference>
<accession>A0A1X2GCN9</accession>